<dbReference type="AlphaFoldDB" id="A0A9P1MU89"/>
<dbReference type="Gene3D" id="3.30.710.10">
    <property type="entry name" value="Potassium Channel Kv1.1, Chain A"/>
    <property type="match status" value="2"/>
</dbReference>
<evidence type="ECO:0000259" key="2">
    <source>
        <dbReference type="PROSITE" id="PS50144"/>
    </source>
</evidence>
<dbReference type="Pfam" id="PF00651">
    <property type="entry name" value="BTB"/>
    <property type="match status" value="2"/>
</dbReference>
<evidence type="ECO:0000313" key="3">
    <source>
        <dbReference type="EMBL" id="CAI5440304.1"/>
    </source>
</evidence>
<dbReference type="PROSITE" id="PS50144">
    <property type="entry name" value="MATH"/>
    <property type="match status" value="2"/>
</dbReference>
<evidence type="ECO:0008006" key="5">
    <source>
        <dbReference type="Google" id="ProtNLM"/>
    </source>
</evidence>
<evidence type="ECO:0000259" key="1">
    <source>
        <dbReference type="PROSITE" id="PS50097"/>
    </source>
</evidence>
<dbReference type="Gene3D" id="2.60.210.10">
    <property type="entry name" value="Apoptosis, Tumor Necrosis Factor Receptor Associated Protein 2, Chain A"/>
    <property type="match status" value="2"/>
</dbReference>
<dbReference type="SUPFAM" id="SSF54695">
    <property type="entry name" value="POZ domain"/>
    <property type="match status" value="2"/>
</dbReference>
<dbReference type="InterPro" id="IPR008974">
    <property type="entry name" value="TRAF-like"/>
</dbReference>
<dbReference type="CDD" id="cd00121">
    <property type="entry name" value="MATH"/>
    <property type="match status" value="2"/>
</dbReference>
<dbReference type="CDD" id="cd18186">
    <property type="entry name" value="BTB_POZ_ZBTB_KLHL-like"/>
    <property type="match status" value="2"/>
</dbReference>
<dbReference type="SMART" id="SM00061">
    <property type="entry name" value="MATH"/>
    <property type="match status" value="2"/>
</dbReference>
<dbReference type="Proteomes" id="UP001152747">
    <property type="component" value="Unassembled WGS sequence"/>
</dbReference>
<feature type="domain" description="MATH" evidence="2">
    <location>
        <begin position="8"/>
        <end position="135"/>
    </location>
</feature>
<feature type="domain" description="BTB" evidence="1">
    <location>
        <begin position="150"/>
        <end position="203"/>
    </location>
</feature>
<dbReference type="Pfam" id="PF00917">
    <property type="entry name" value="MATH"/>
    <property type="match status" value="1"/>
</dbReference>
<dbReference type="InterPro" id="IPR000210">
    <property type="entry name" value="BTB/POZ_dom"/>
</dbReference>
<feature type="domain" description="MATH" evidence="2">
    <location>
        <begin position="360"/>
        <end position="486"/>
    </location>
</feature>
<evidence type="ECO:0000313" key="4">
    <source>
        <dbReference type="Proteomes" id="UP001152747"/>
    </source>
</evidence>
<dbReference type="SMART" id="SM00225">
    <property type="entry name" value="BTB"/>
    <property type="match status" value="2"/>
</dbReference>
<proteinExistence type="predicted"/>
<organism evidence="3 4">
    <name type="scientific">Caenorhabditis angaria</name>
    <dbReference type="NCBI Taxonomy" id="860376"/>
    <lineage>
        <taxon>Eukaryota</taxon>
        <taxon>Metazoa</taxon>
        <taxon>Ecdysozoa</taxon>
        <taxon>Nematoda</taxon>
        <taxon>Chromadorea</taxon>
        <taxon>Rhabditida</taxon>
        <taxon>Rhabditina</taxon>
        <taxon>Rhabditomorpha</taxon>
        <taxon>Rhabditoidea</taxon>
        <taxon>Rhabditidae</taxon>
        <taxon>Peloderinae</taxon>
        <taxon>Caenorhabditis</taxon>
    </lineage>
</organism>
<gene>
    <name evidence="3" type="ORF">CAMP_LOCUS2941</name>
</gene>
<keyword evidence="4" id="KW-1185">Reference proteome</keyword>
<dbReference type="PROSITE" id="PS50097">
    <property type="entry name" value="BTB"/>
    <property type="match status" value="2"/>
</dbReference>
<feature type="domain" description="BTB" evidence="1">
    <location>
        <begin position="501"/>
        <end position="559"/>
    </location>
</feature>
<dbReference type="OrthoDB" id="437903at2759"/>
<dbReference type="PANTHER" id="PTHR47022:SF1">
    <property type="entry name" value="BTB AND MATH DOMAIN-CONTAINING PROTEIN 36-RELATED"/>
    <property type="match status" value="1"/>
</dbReference>
<dbReference type="InterPro" id="IPR011333">
    <property type="entry name" value="SKP1/BTB/POZ_sf"/>
</dbReference>
<comment type="caution">
    <text evidence="3">The sequence shown here is derived from an EMBL/GenBank/DDBJ whole genome shotgun (WGS) entry which is preliminary data.</text>
</comment>
<accession>A0A9P1MU89</accession>
<reference evidence="3" key="1">
    <citation type="submission" date="2022-11" db="EMBL/GenBank/DDBJ databases">
        <authorList>
            <person name="Kikuchi T."/>
        </authorList>
    </citation>
    <scope>NUCLEOTIDE SEQUENCE</scope>
    <source>
        <strain evidence="3">PS1010</strain>
    </source>
</reference>
<dbReference type="EMBL" id="CANHGI010000001">
    <property type="protein sequence ID" value="CAI5440304.1"/>
    <property type="molecule type" value="Genomic_DNA"/>
</dbReference>
<protein>
    <recommendedName>
        <fullName evidence="5">BTB domain-containing protein</fullName>
    </recommendedName>
</protein>
<dbReference type="Pfam" id="PF22486">
    <property type="entry name" value="MATH_2"/>
    <property type="match status" value="1"/>
</dbReference>
<dbReference type="PANTHER" id="PTHR47022">
    <property type="entry name" value="BTB AND MATH DOMAIN-CONTAINING PROTEIN 36-RELATED"/>
    <property type="match status" value="1"/>
</dbReference>
<name>A0A9P1MU89_9PELO</name>
<dbReference type="SUPFAM" id="SSF49599">
    <property type="entry name" value="TRAF domain-like"/>
    <property type="match status" value="2"/>
</dbReference>
<dbReference type="InterPro" id="IPR002083">
    <property type="entry name" value="MATH/TRAF_dom"/>
</dbReference>
<sequence>MKPIVYNGNKIRWKFGNINELTEFPLQSDSFKIGPAEWMIEIVTEIEEEIKYLEIVLTCVSAENQHKNWMCAAAGKMKLLDLWGENENRIYYFEHCFREDAPSSFESCELLEWSQLLSEDCEFLKQNEIIAEIEFNFRHYDYSKKIDNFTDIIVNVGETDFHLNKGALSLHSEYFYDLFVNKKCLDENIRLDNLSPGEFCILLATFDNKFNFYLEDDQMNLINVAKFYGVPTLHYFCEAYLMEGSEMDVLAKIKYAEENGYDDLMDSTIYGLLSGVQIKQLQSDVRFLGLKDETKLRIMLHFKAGNGISDNLLGRLSIFGRYEISWKCEETDENQRFHLEMGIDMSNARFQIMNPVVCNGNKLRWKFDNIKDLTKDPVRSDKFTIGPVDWIIKVCVYTRENQDYFTVYLEYASNNSLNQNWICEAKSTYKVLRQVGAGKHLSFDNNGFYNKNNFFLWGVCLMKFADFVSDANGYVIDNSVIVEIDLSFRYYDFWKHIENFTDMIVNVQDTEFHLNKWALGSRSEYFQNLILNTKPNDIKNVKLEDITTKDFCLMLASFYPFFDTDLEKHYISLIEVARKYGVPSLHHKIEQYLLSETKLKLIEKIKYADENGYEELMKKCIGSLKTGIEVKNLQTNEMFSKLKDTTKLGIMARLLDFF</sequence>